<dbReference type="EMBL" id="BMJV01000004">
    <property type="protein sequence ID" value="GGG73754.1"/>
    <property type="molecule type" value="Genomic_DNA"/>
</dbReference>
<feature type="domain" description="Amidohydrolase 3" evidence="1">
    <location>
        <begin position="203"/>
        <end position="365"/>
    </location>
</feature>
<reference evidence="2" key="1">
    <citation type="journal article" date="2014" name="Int. J. Syst. Evol. Microbiol.">
        <title>Complete genome sequence of Corynebacterium casei LMG S-19264T (=DSM 44701T), isolated from a smear-ripened cheese.</title>
        <authorList>
            <consortium name="US DOE Joint Genome Institute (JGI-PGF)"/>
            <person name="Walter F."/>
            <person name="Albersmeier A."/>
            <person name="Kalinowski J."/>
            <person name="Ruckert C."/>
        </authorList>
    </citation>
    <scope>NUCLEOTIDE SEQUENCE</scope>
    <source>
        <strain evidence="2">CGMCC 1.15762</strain>
    </source>
</reference>
<dbReference type="NCBIfam" id="NF011987">
    <property type="entry name" value="PRK15446.2-3"/>
    <property type="match status" value="1"/>
</dbReference>
<comment type="caution">
    <text evidence="2">The sequence shown here is derived from an EMBL/GenBank/DDBJ whole genome shotgun (WGS) entry which is preliminary data.</text>
</comment>
<keyword evidence="3" id="KW-1185">Reference proteome</keyword>
<dbReference type="GO" id="GO:0019700">
    <property type="term" value="P:organic phosphonate catabolic process"/>
    <property type="evidence" value="ECO:0007669"/>
    <property type="project" value="InterPro"/>
</dbReference>
<dbReference type="InterPro" id="IPR051781">
    <property type="entry name" value="Metallo-dep_Hydrolase"/>
</dbReference>
<name>A0A8J3EGV7_9RHOB</name>
<dbReference type="InterPro" id="IPR013108">
    <property type="entry name" value="Amidohydro_3"/>
</dbReference>
<reference evidence="2" key="2">
    <citation type="submission" date="2020-09" db="EMBL/GenBank/DDBJ databases">
        <authorList>
            <person name="Sun Q."/>
            <person name="Zhou Y."/>
        </authorList>
    </citation>
    <scope>NUCLEOTIDE SEQUENCE</scope>
    <source>
        <strain evidence="2">CGMCC 1.15762</strain>
    </source>
</reference>
<dbReference type="InterPro" id="IPR011059">
    <property type="entry name" value="Metal-dep_hydrolase_composite"/>
</dbReference>
<dbReference type="SUPFAM" id="SSF51556">
    <property type="entry name" value="Metallo-dependent hydrolases"/>
    <property type="match status" value="1"/>
</dbReference>
<organism evidence="2 3">
    <name type="scientific">Salipiger pallidus</name>
    <dbReference type="NCBI Taxonomy" id="1775170"/>
    <lineage>
        <taxon>Bacteria</taxon>
        <taxon>Pseudomonadati</taxon>
        <taxon>Pseudomonadota</taxon>
        <taxon>Alphaproteobacteria</taxon>
        <taxon>Rhodobacterales</taxon>
        <taxon>Roseobacteraceae</taxon>
        <taxon>Salipiger</taxon>
    </lineage>
</organism>
<evidence type="ECO:0000313" key="2">
    <source>
        <dbReference type="EMBL" id="GGG73754.1"/>
    </source>
</evidence>
<dbReference type="RefSeq" id="WP_188790334.1">
    <property type="nucleotide sequence ID" value="NZ_BMJV01000004.1"/>
</dbReference>
<protein>
    <submittedName>
        <fullName evidence="2">Alpha-D-ribose 1-methylphosphonate 5-triphosphate diphosphatase</fullName>
    </submittedName>
</protein>
<dbReference type="Pfam" id="PF07969">
    <property type="entry name" value="Amidohydro_3"/>
    <property type="match status" value="1"/>
</dbReference>
<accession>A0A8J3EGV7</accession>
<dbReference type="AlphaFoldDB" id="A0A8J3EGV7"/>
<gene>
    <name evidence="2" type="primary">phnM</name>
    <name evidence="2" type="ORF">GCM10011415_22630</name>
</gene>
<dbReference type="Gene3D" id="2.30.40.10">
    <property type="entry name" value="Urease, subunit C, domain 1"/>
    <property type="match status" value="1"/>
</dbReference>
<dbReference type="InterPro" id="IPR012696">
    <property type="entry name" value="PhnM"/>
</dbReference>
<dbReference type="PANTHER" id="PTHR43135:SF3">
    <property type="entry name" value="ALPHA-D-RIBOSE 1-METHYLPHOSPHONATE 5-TRIPHOSPHATE DIPHOSPHATASE"/>
    <property type="match status" value="1"/>
</dbReference>
<dbReference type="GO" id="GO:0016810">
    <property type="term" value="F:hydrolase activity, acting on carbon-nitrogen (but not peptide) bonds"/>
    <property type="evidence" value="ECO:0007669"/>
    <property type="project" value="InterPro"/>
</dbReference>
<dbReference type="Gene3D" id="3.20.20.140">
    <property type="entry name" value="Metal-dependent hydrolases"/>
    <property type="match status" value="1"/>
</dbReference>
<evidence type="ECO:0000259" key="1">
    <source>
        <dbReference type="Pfam" id="PF07969"/>
    </source>
</evidence>
<dbReference type="PIRSF" id="PIRSF038971">
    <property type="entry name" value="PhnM"/>
    <property type="match status" value="1"/>
</dbReference>
<dbReference type="PANTHER" id="PTHR43135">
    <property type="entry name" value="ALPHA-D-RIBOSE 1-METHYLPHOSPHONATE 5-TRIPHOSPHATE DIPHOSPHATASE"/>
    <property type="match status" value="1"/>
</dbReference>
<proteinExistence type="predicted"/>
<dbReference type="SUPFAM" id="SSF51338">
    <property type="entry name" value="Composite domain of metallo-dependent hydrolases"/>
    <property type="match status" value="1"/>
</dbReference>
<dbReference type="Proteomes" id="UP000617145">
    <property type="component" value="Unassembled WGS sequence"/>
</dbReference>
<dbReference type="InterPro" id="IPR032466">
    <property type="entry name" value="Metal_Hydrolase"/>
</dbReference>
<evidence type="ECO:0000313" key="3">
    <source>
        <dbReference type="Proteomes" id="UP000617145"/>
    </source>
</evidence>
<sequence length="377" mass="40663">MLSIRFENARVMRPDGWDEAPVGIEDGLIGGGARSVDLGGYDILPGIIDAHGDGFERHMAPRRGALRERDSGMVACAAELAACGITTAMLAQFWSWEGGMRGPEFASEVFESVACVAPTVPVDLRLQLRLETHFLESFEAAEAAVDRWDIPYVVFNDHLPHQRLAEGRKPPRLTGQALKSGRSPEAHLALMQQLHKRSSEVPEALDALCARLGARGVRMGSHDDQTFEARAAWRARGVHISEFPETLAAAQAAREAGDAVVLGAPNVVRGASHAGNVAASELIAKGLCDALASDYHYPSPARAAWRCVELGLLDEPGAWRLVSEGPARLLGLHDRGTIEDGKRADLVVMDRDNRRIVMTIAGGRVAHLSGDIASRLM</sequence>